<dbReference type="SUPFAM" id="SSF52540">
    <property type="entry name" value="P-loop containing nucleoside triphosphate hydrolases"/>
    <property type="match status" value="1"/>
</dbReference>
<dbReference type="GO" id="GO:0005634">
    <property type="term" value="C:nucleus"/>
    <property type="evidence" value="ECO:0007669"/>
    <property type="project" value="UniProtKB-SubCell"/>
</dbReference>
<dbReference type="InterPro" id="IPR002041">
    <property type="entry name" value="Ran_GTPase"/>
</dbReference>
<dbReference type="eggNOG" id="KOG0096">
    <property type="taxonomic scope" value="Eukaryota"/>
</dbReference>
<evidence type="ECO:0000256" key="3">
    <source>
        <dbReference type="ARBA" id="ARBA00022448"/>
    </source>
</evidence>
<organism evidence="10 11">
    <name type="scientific">Ostreococcus lucimarinus (strain CCE9901)</name>
    <dbReference type="NCBI Taxonomy" id="436017"/>
    <lineage>
        <taxon>Eukaryota</taxon>
        <taxon>Viridiplantae</taxon>
        <taxon>Chlorophyta</taxon>
        <taxon>Mamiellophyceae</taxon>
        <taxon>Mamiellales</taxon>
        <taxon>Bathycoccaceae</taxon>
        <taxon>Ostreococcus</taxon>
    </lineage>
</organism>
<dbReference type="KEGG" id="olu:OSTLU_41856"/>
<dbReference type="Pfam" id="PF00071">
    <property type="entry name" value="Ras"/>
    <property type="match status" value="1"/>
</dbReference>
<dbReference type="GeneID" id="5005136"/>
<dbReference type="PANTHER" id="PTHR24071:SF0">
    <property type="entry name" value="GTP-BINDING NUCLEAR PROTEIN RAN"/>
    <property type="match status" value="1"/>
</dbReference>
<dbReference type="Gene3D" id="3.40.50.300">
    <property type="entry name" value="P-loop containing nucleotide triphosphate hydrolases"/>
    <property type="match status" value="1"/>
</dbReference>
<dbReference type="PROSITE" id="PS51418">
    <property type="entry name" value="RAN"/>
    <property type="match status" value="1"/>
</dbReference>
<dbReference type="EMBL" id="CP000593">
    <property type="protein sequence ID" value="ABO99373.1"/>
    <property type="molecule type" value="Genomic_DNA"/>
</dbReference>
<dbReference type="GO" id="GO:0005525">
    <property type="term" value="F:GTP binding"/>
    <property type="evidence" value="ECO:0007669"/>
    <property type="project" value="UniProtKB-KW"/>
</dbReference>
<dbReference type="PROSITE" id="PS51420">
    <property type="entry name" value="RHO"/>
    <property type="match status" value="1"/>
</dbReference>
<evidence type="ECO:0000256" key="5">
    <source>
        <dbReference type="ARBA" id="ARBA00022927"/>
    </source>
</evidence>
<sequence length="220" mass="24625">MSAPPQGQVPTFKLILVGDGGTGKTTFVKRHLTGEFEKKYLPTVGVSVHPLDFHTNCGPIRFDCWDTAGQEKFGGLRDGYYIHGQCAIIMFDVTSRTTYKNVPTWHRDITRVCEDIPIVLCGNKVDVRNRQVRAKSITFHRKKNLQYYELSAKSNYNFEKPFLYLARKLSGNAALQFTESPALAPPTVQVDLAEVAAYEKELADAAAQPLPDEDDELLDA</sequence>
<protein>
    <recommendedName>
        <fullName evidence="9">GTP-binding nuclear protein</fullName>
    </recommendedName>
</protein>
<evidence type="ECO:0000256" key="2">
    <source>
        <dbReference type="ARBA" id="ARBA00008028"/>
    </source>
</evidence>
<dbReference type="Proteomes" id="UP000001568">
    <property type="component" value="Chromosome 13"/>
</dbReference>
<keyword evidence="3 9" id="KW-0813">Transport</keyword>
<dbReference type="OrthoDB" id="2012850at2759"/>
<dbReference type="InterPro" id="IPR005225">
    <property type="entry name" value="Small_GTP-bd"/>
</dbReference>
<comment type="function">
    <text evidence="8 9">GTP-binding protein involved in nucleocytoplasmic transport. Required for the import of protein into the nucleus and also for RNA export. Involved in chromatin condensation and control of cell cycle.</text>
</comment>
<dbReference type="OMA" id="NACGVEN"/>
<evidence type="ECO:0000313" key="10">
    <source>
        <dbReference type="EMBL" id="ABO99373.1"/>
    </source>
</evidence>
<evidence type="ECO:0000256" key="9">
    <source>
        <dbReference type="RuleBase" id="RU363057"/>
    </source>
</evidence>
<dbReference type="Gramene" id="ABO99373">
    <property type="protein sequence ID" value="ABO99373"/>
    <property type="gene ID" value="OSTLU_41856"/>
</dbReference>
<dbReference type="PANTHER" id="PTHR24071">
    <property type="entry name" value="RAN GTPASE"/>
    <property type="match status" value="1"/>
</dbReference>
<dbReference type="SMART" id="SM00174">
    <property type="entry name" value="RHO"/>
    <property type="match status" value="1"/>
</dbReference>
<dbReference type="CDD" id="cd00877">
    <property type="entry name" value="Ran"/>
    <property type="match status" value="1"/>
</dbReference>
<evidence type="ECO:0000256" key="1">
    <source>
        <dbReference type="ARBA" id="ARBA00004123"/>
    </source>
</evidence>
<keyword evidence="6 9" id="KW-0342">GTP-binding</keyword>
<dbReference type="InterPro" id="IPR001806">
    <property type="entry name" value="Small_GTPase"/>
</dbReference>
<dbReference type="HOGENOM" id="CLU_041217_13_0_1"/>
<gene>
    <name evidence="10" type="ORF">OSTLU_41856</name>
</gene>
<dbReference type="SMART" id="SM00176">
    <property type="entry name" value="RAN"/>
    <property type="match status" value="1"/>
</dbReference>
<dbReference type="STRING" id="436017.A4S6E6"/>
<dbReference type="GO" id="GO:0005737">
    <property type="term" value="C:cytoplasm"/>
    <property type="evidence" value="ECO:0007669"/>
    <property type="project" value="TreeGrafter"/>
</dbReference>
<evidence type="ECO:0000256" key="8">
    <source>
        <dbReference type="ARBA" id="ARBA00024659"/>
    </source>
</evidence>
<dbReference type="SMART" id="SM00173">
    <property type="entry name" value="RAS"/>
    <property type="match status" value="1"/>
</dbReference>
<keyword evidence="5 9" id="KW-0653">Protein transport</keyword>
<evidence type="ECO:0000313" key="11">
    <source>
        <dbReference type="Proteomes" id="UP000001568"/>
    </source>
</evidence>
<dbReference type="FunFam" id="3.40.50.300:FF:000369">
    <property type="entry name" value="GTP-binding nuclear protein"/>
    <property type="match status" value="1"/>
</dbReference>
<dbReference type="PRINTS" id="PR00627">
    <property type="entry name" value="GTPRANTC4"/>
</dbReference>
<accession>A4S6E6</accession>
<evidence type="ECO:0000256" key="4">
    <source>
        <dbReference type="ARBA" id="ARBA00022741"/>
    </source>
</evidence>
<proteinExistence type="inferred from homology"/>
<dbReference type="AlphaFoldDB" id="A4S6E6"/>
<evidence type="ECO:0000256" key="6">
    <source>
        <dbReference type="ARBA" id="ARBA00023134"/>
    </source>
</evidence>
<dbReference type="RefSeq" id="XP_001421080.1">
    <property type="nucleotide sequence ID" value="XM_001421043.1"/>
</dbReference>
<dbReference type="GO" id="GO:0000054">
    <property type="term" value="P:ribosomal subunit export from nucleus"/>
    <property type="evidence" value="ECO:0007669"/>
    <property type="project" value="TreeGrafter"/>
</dbReference>
<comment type="similarity">
    <text evidence="2 9">Belongs to the small GTPase superfamily. Ran family.</text>
</comment>
<reference evidence="10 11" key="1">
    <citation type="journal article" date="2007" name="Proc. Natl. Acad. Sci. U.S.A.">
        <title>The tiny eukaryote Ostreococcus provides genomic insights into the paradox of plankton speciation.</title>
        <authorList>
            <person name="Palenik B."/>
            <person name="Grimwood J."/>
            <person name="Aerts A."/>
            <person name="Rouze P."/>
            <person name="Salamov A."/>
            <person name="Putnam N."/>
            <person name="Dupont C."/>
            <person name="Jorgensen R."/>
            <person name="Derelle E."/>
            <person name="Rombauts S."/>
            <person name="Zhou K."/>
            <person name="Otillar R."/>
            <person name="Merchant S.S."/>
            <person name="Podell S."/>
            <person name="Gaasterland T."/>
            <person name="Napoli C."/>
            <person name="Gendler K."/>
            <person name="Manuell A."/>
            <person name="Tai V."/>
            <person name="Vallon O."/>
            <person name="Piganeau G."/>
            <person name="Jancek S."/>
            <person name="Heijde M."/>
            <person name="Jabbari K."/>
            <person name="Bowler C."/>
            <person name="Lohr M."/>
            <person name="Robbens S."/>
            <person name="Werner G."/>
            <person name="Dubchak I."/>
            <person name="Pazour G.J."/>
            <person name="Ren Q."/>
            <person name="Paulsen I."/>
            <person name="Delwiche C."/>
            <person name="Schmutz J."/>
            <person name="Rokhsar D."/>
            <person name="Van de Peer Y."/>
            <person name="Moreau H."/>
            <person name="Grigoriev I.V."/>
        </authorList>
    </citation>
    <scope>NUCLEOTIDE SEQUENCE [LARGE SCALE GENOMIC DNA]</scope>
    <source>
        <strain evidence="10 11">CCE9901</strain>
    </source>
</reference>
<dbReference type="InterPro" id="IPR027417">
    <property type="entry name" value="P-loop_NTPase"/>
</dbReference>
<dbReference type="PROSITE" id="PS51421">
    <property type="entry name" value="RAS"/>
    <property type="match status" value="1"/>
</dbReference>
<dbReference type="NCBIfam" id="TIGR00231">
    <property type="entry name" value="small_GTP"/>
    <property type="match status" value="1"/>
</dbReference>
<keyword evidence="4 9" id="KW-0547">Nucleotide-binding</keyword>
<dbReference type="PROSITE" id="PS51419">
    <property type="entry name" value="RAB"/>
    <property type="match status" value="1"/>
</dbReference>
<dbReference type="GO" id="GO:0003924">
    <property type="term" value="F:GTPase activity"/>
    <property type="evidence" value="ECO:0007669"/>
    <property type="project" value="InterPro"/>
</dbReference>
<dbReference type="GO" id="GO:0006606">
    <property type="term" value="P:protein import into nucleus"/>
    <property type="evidence" value="ECO:0007669"/>
    <property type="project" value="TreeGrafter"/>
</dbReference>
<comment type="subcellular location">
    <subcellularLocation>
        <location evidence="1 9">Nucleus</location>
    </subcellularLocation>
</comment>
<name>A4S6E6_OSTLU</name>
<evidence type="ECO:0000256" key="7">
    <source>
        <dbReference type="ARBA" id="ARBA00023242"/>
    </source>
</evidence>
<keyword evidence="7 9" id="KW-0539">Nucleus</keyword>
<dbReference type="SMART" id="SM00175">
    <property type="entry name" value="RAB"/>
    <property type="match status" value="1"/>
</dbReference>
<keyword evidence="11" id="KW-1185">Reference proteome</keyword>